<protein>
    <submittedName>
        <fullName evidence="1">Uncharacterized protein</fullName>
    </submittedName>
</protein>
<reference evidence="1" key="1">
    <citation type="submission" date="2020-07" db="EMBL/GenBank/DDBJ databases">
        <authorList>
            <person name="Lin J."/>
        </authorList>
    </citation>
    <scope>NUCLEOTIDE SEQUENCE</scope>
</reference>
<evidence type="ECO:0000313" key="1">
    <source>
        <dbReference type="EMBL" id="CAD1832738.1"/>
    </source>
</evidence>
<dbReference type="EMBL" id="LR862150">
    <property type="protein sequence ID" value="CAD1832738.1"/>
    <property type="molecule type" value="Genomic_DNA"/>
</dbReference>
<accession>A0A6V7PPZ5</accession>
<dbReference type="AlphaFoldDB" id="A0A6V7PPZ5"/>
<sequence>MQIYYVIHVHYPICLANPKVKPSTHLNLIGEEKLHSHTETVCGTTTSAPIVKYSGDRYLSGATTSSVNRLDSCHKTQSLCNLRSSVKPTMLHNLGNMQGMEMQSSTNPIMHNVSTYENMIKYIELRHKSGCVGMDTPTFSGYKMARLGSFRVRGPVPLGRIGPREQPLVQRPLPAPLHARGPVLCRGTGPVPPPGTGPEEQNFAQKALLPFLRIRGPVPGRGTCYAPGSFLV</sequence>
<organism evidence="1">
    <name type="scientific">Ananas comosus var. bracteatus</name>
    <name type="common">red pineapple</name>
    <dbReference type="NCBI Taxonomy" id="296719"/>
    <lineage>
        <taxon>Eukaryota</taxon>
        <taxon>Viridiplantae</taxon>
        <taxon>Streptophyta</taxon>
        <taxon>Embryophyta</taxon>
        <taxon>Tracheophyta</taxon>
        <taxon>Spermatophyta</taxon>
        <taxon>Magnoliopsida</taxon>
        <taxon>Liliopsida</taxon>
        <taxon>Poales</taxon>
        <taxon>Bromeliaceae</taxon>
        <taxon>Bromelioideae</taxon>
        <taxon>Ananas</taxon>
    </lineage>
</organism>
<proteinExistence type="predicted"/>
<name>A0A6V7PPZ5_ANACO</name>
<gene>
    <name evidence="1" type="ORF">CB5_LOCUS15949</name>
</gene>